<feature type="region of interest" description="Disordered" evidence="1">
    <location>
        <begin position="218"/>
        <end position="238"/>
    </location>
</feature>
<feature type="transmembrane region" description="Helical" evidence="2">
    <location>
        <begin position="178"/>
        <end position="202"/>
    </location>
</feature>
<evidence type="ECO:0000256" key="2">
    <source>
        <dbReference type="SAM" id="Phobius"/>
    </source>
</evidence>
<dbReference type="Proteomes" id="UP001178508">
    <property type="component" value="Chromosome 1"/>
</dbReference>
<evidence type="ECO:0000256" key="1">
    <source>
        <dbReference type="SAM" id="MobiDB-lite"/>
    </source>
</evidence>
<reference evidence="3" key="1">
    <citation type="submission" date="2023-08" db="EMBL/GenBank/DDBJ databases">
        <authorList>
            <person name="Alioto T."/>
            <person name="Alioto T."/>
            <person name="Gomez Garrido J."/>
        </authorList>
    </citation>
    <scope>NUCLEOTIDE SEQUENCE</scope>
</reference>
<feature type="transmembrane region" description="Helical" evidence="2">
    <location>
        <begin position="56"/>
        <end position="77"/>
    </location>
</feature>
<protein>
    <submittedName>
        <fullName evidence="3">Uncharacterized protein LOC117809235</fullName>
    </submittedName>
</protein>
<name>A0AAV1EJN2_XYRNO</name>
<feature type="transmembrane region" description="Helical" evidence="2">
    <location>
        <begin position="83"/>
        <end position="106"/>
    </location>
</feature>
<keyword evidence="2" id="KW-1133">Transmembrane helix</keyword>
<feature type="compositionally biased region" description="Acidic residues" evidence="1">
    <location>
        <begin position="220"/>
        <end position="231"/>
    </location>
</feature>
<accession>A0AAV1EJN2</accession>
<dbReference type="AlphaFoldDB" id="A0AAV1EJN2"/>
<keyword evidence="2" id="KW-0472">Membrane</keyword>
<sequence length="238" mass="26507">MFYVMSITPRRNTEPQGLHKMSAVLYSASANNASLQGTTVGGTKPLHRFIKGQPKIIGVVVLVVGASFFILSVAIANPMIHNIWMTIPLGILLGLLFMICGILFILTEHNTTKKTVTISLALSIVTILWTGWTILHFVPDIVHSQHHRYYEYFEENSTDNEETAWRTYYENMGISIEILFVIYSFAGAIIFVVMSIMAGAALRSTKSQAVVVMTATPAETQDEQQAEEEELNCEKMGE</sequence>
<proteinExistence type="predicted"/>
<keyword evidence="4" id="KW-1185">Reference proteome</keyword>
<organism evidence="3 4">
    <name type="scientific">Xyrichtys novacula</name>
    <name type="common">Pearly razorfish</name>
    <name type="synonym">Hemipteronotus novacula</name>
    <dbReference type="NCBI Taxonomy" id="13765"/>
    <lineage>
        <taxon>Eukaryota</taxon>
        <taxon>Metazoa</taxon>
        <taxon>Chordata</taxon>
        <taxon>Craniata</taxon>
        <taxon>Vertebrata</taxon>
        <taxon>Euteleostomi</taxon>
        <taxon>Actinopterygii</taxon>
        <taxon>Neopterygii</taxon>
        <taxon>Teleostei</taxon>
        <taxon>Neoteleostei</taxon>
        <taxon>Acanthomorphata</taxon>
        <taxon>Eupercaria</taxon>
        <taxon>Labriformes</taxon>
        <taxon>Labridae</taxon>
        <taxon>Xyrichtys</taxon>
    </lineage>
</organism>
<keyword evidence="2" id="KW-0812">Transmembrane</keyword>
<dbReference type="EMBL" id="OY660864">
    <property type="protein sequence ID" value="CAJ1048942.1"/>
    <property type="molecule type" value="Genomic_DNA"/>
</dbReference>
<feature type="transmembrane region" description="Helical" evidence="2">
    <location>
        <begin position="118"/>
        <end position="138"/>
    </location>
</feature>
<evidence type="ECO:0000313" key="3">
    <source>
        <dbReference type="EMBL" id="CAJ1048942.1"/>
    </source>
</evidence>
<gene>
    <name evidence="3" type="ORF">XNOV1_A033311</name>
</gene>
<evidence type="ECO:0000313" key="4">
    <source>
        <dbReference type="Proteomes" id="UP001178508"/>
    </source>
</evidence>